<dbReference type="Pfam" id="PF12833">
    <property type="entry name" value="HTH_18"/>
    <property type="match status" value="1"/>
</dbReference>
<dbReference type="InterPro" id="IPR018060">
    <property type="entry name" value="HTH_AraC"/>
</dbReference>
<keyword evidence="1" id="KW-0805">Transcription regulation</keyword>
<evidence type="ECO:0000313" key="4">
    <source>
        <dbReference type="EMBL" id="MBS7662932.1"/>
    </source>
</evidence>
<evidence type="ECO:0000256" key="2">
    <source>
        <dbReference type="ARBA" id="ARBA00023163"/>
    </source>
</evidence>
<protein>
    <submittedName>
        <fullName evidence="4">Helix-turn-helix transcriptional regulator</fullName>
    </submittedName>
</protein>
<keyword evidence="2" id="KW-0804">Transcription</keyword>
<dbReference type="InterPro" id="IPR053142">
    <property type="entry name" value="PchR_regulatory_protein"/>
</dbReference>
<gene>
    <name evidence="4" type="ORF">I0D00_13400</name>
</gene>
<organism evidence="4 5">
    <name type="scientific">Pseudomonas lalucatii</name>
    <dbReference type="NCBI Taxonomy" id="1424203"/>
    <lineage>
        <taxon>Bacteria</taxon>
        <taxon>Pseudomonadati</taxon>
        <taxon>Pseudomonadota</taxon>
        <taxon>Gammaproteobacteria</taxon>
        <taxon>Pseudomonadales</taxon>
        <taxon>Pseudomonadaceae</taxon>
        <taxon>Pseudomonas</taxon>
    </lineage>
</organism>
<name>A0ABS5Q2F5_9PSED</name>
<dbReference type="EMBL" id="JADPMV010000002">
    <property type="protein sequence ID" value="MBS7662932.1"/>
    <property type="molecule type" value="Genomic_DNA"/>
</dbReference>
<keyword evidence="5" id="KW-1185">Reference proteome</keyword>
<dbReference type="SUPFAM" id="SSF46689">
    <property type="entry name" value="Homeodomain-like"/>
    <property type="match status" value="2"/>
</dbReference>
<accession>A0ABS5Q2F5</accession>
<dbReference type="PANTHER" id="PTHR47893">
    <property type="entry name" value="REGULATORY PROTEIN PCHR"/>
    <property type="match status" value="1"/>
</dbReference>
<evidence type="ECO:0000313" key="5">
    <source>
        <dbReference type="Proteomes" id="UP001196601"/>
    </source>
</evidence>
<dbReference type="SMART" id="SM00342">
    <property type="entry name" value="HTH_ARAC"/>
    <property type="match status" value="1"/>
</dbReference>
<dbReference type="Gene3D" id="1.10.10.60">
    <property type="entry name" value="Homeodomain-like"/>
    <property type="match status" value="1"/>
</dbReference>
<dbReference type="RefSeq" id="WP_213640337.1">
    <property type="nucleotide sequence ID" value="NZ_JADPMV010000002.1"/>
</dbReference>
<proteinExistence type="predicted"/>
<feature type="domain" description="HTH araC/xylS-type" evidence="3">
    <location>
        <begin position="221"/>
        <end position="318"/>
    </location>
</feature>
<evidence type="ECO:0000259" key="3">
    <source>
        <dbReference type="PROSITE" id="PS01124"/>
    </source>
</evidence>
<dbReference type="Proteomes" id="UP001196601">
    <property type="component" value="Unassembled WGS sequence"/>
</dbReference>
<dbReference type="PANTHER" id="PTHR47893:SF1">
    <property type="entry name" value="REGULATORY PROTEIN PCHR"/>
    <property type="match status" value="1"/>
</dbReference>
<reference evidence="4 5" key="1">
    <citation type="journal article" date="2021" name="Syst. Appl. Microbiol.">
        <title>Pseudomonas lalucatii sp. nov. isolated from Vallgornera, a karstic cave in Mallorca, Western Mediterranean.</title>
        <authorList>
            <person name="Busquets A."/>
            <person name="Mulet M."/>
            <person name="Gomila M."/>
            <person name="Garcia-Valdes E."/>
        </authorList>
    </citation>
    <scope>NUCLEOTIDE SEQUENCE [LARGE SCALE GENOMIC DNA]</scope>
    <source>
        <strain evidence="4 5">R1b54</strain>
    </source>
</reference>
<sequence length="320" mass="35721">MAAIQKALQSHRLAMTQARLSQRQDSGWERHRLPETCGECYSERLPLDDGLVVVRSRYHPTRNLAEETVNPHDRRMLVITYGIQGRSVYTGTDGYSLDFRAGYTTITAFRSSHGERCYEAGSTVSQLRLLVGEGVLCRYLGAERAAALLATDRIRQLAFHKTSRASSAHAGALAQHLLQNSGGTLDAHIHALTLLSEQLGSIAPPTRSTPQLGLADIEKLERARDLMLEQMDQPLTVPYLSAAVGLNEFKFKQGFRQHFKTTPHQMLNELRMRKAYALLETGCQVAQAAYRVGYRHPNNFSAAFSSFFGKSPKSVFGKRR</sequence>
<dbReference type="InterPro" id="IPR009057">
    <property type="entry name" value="Homeodomain-like_sf"/>
</dbReference>
<comment type="caution">
    <text evidence="4">The sequence shown here is derived from an EMBL/GenBank/DDBJ whole genome shotgun (WGS) entry which is preliminary data.</text>
</comment>
<dbReference type="PROSITE" id="PS01124">
    <property type="entry name" value="HTH_ARAC_FAMILY_2"/>
    <property type="match status" value="1"/>
</dbReference>
<evidence type="ECO:0000256" key="1">
    <source>
        <dbReference type="ARBA" id="ARBA00023015"/>
    </source>
</evidence>